<accession>A0A1M6UFT0</accession>
<proteinExistence type="predicted"/>
<dbReference type="Pfam" id="PF08849">
    <property type="entry name" value="BrxA"/>
    <property type="match status" value="1"/>
</dbReference>
<dbReference type="EMBL" id="FRBD01000009">
    <property type="protein sequence ID" value="SHK68021.1"/>
    <property type="molecule type" value="Genomic_DNA"/>
</dbReference>
<organism evidence="1 2">
    <name type="scientific">Xylanibacter ruminicola</name>
    <name type="common">Prevotella ruminicola</name>
    <dbReference type="NCBI Taxonomy" id="839"/>
    <lineage>
        <taxon>Bacteria</taxon>
        <taxon>Pseudomonadati</taxon>
        <taxon>Bacteroidota</taxon>
        <taxon>Bacteroidia</taxon>
        <taxon>Bacteroidales</taxon>
        <taxon>Prevotellaceae</taxon>
        <taxon>Xylanibacter</taxon>
    </lineage>
</organism>
<evidence type="ECO:0000313" key="2">
    <source>
        <dbReference type="Proteomes" id="UP000184130"/>
    </source>
</evidence>
<dbReference type="RefSeq" id="WP_073207499.1">
    <property type="nucleotide sequence ID" value="NZ_FRBD01000009.1"/>
</dbReference>
<reference evidence="1 2" key="1">
    <citation type="submission" date="2016-11" db="EMBL/GenBank/DDBJ databases">
        <authorList>
            <person name="Jaros S."/>
            <person name="Januszkiewicz K."/>
            <person name="Wedrychowicz H."/>
        </authorList>
    </citation>
    <scope>NUCLEOTIDE SEQUENCE [LARGE SCALE GENOMIC DNA]</scope>
    <source>
        <strain evidence="1 2">KHT3</strain>
    </source>
</reference>
<dbReference type="InterPro" id="IPR023137">
    <property type="entry name" value="BrxA_sf"/>
</dbReference>
<gene>
    <name evidence="1" type="ORF">SAMN05216463_10940</name>
</gene>
<dbReference type="Proteomes" id="UP000184130">
    <property type="component" value="Unassembled WGS sequence"/>
</dbReference>
<sequence length="209" mass="24125">MSITKESPYTAAITGGGFLFSETNALLPLLQSADRVALLKDEKLNNRLLKINAETSRYRAIMEIARRFDAMPASFWADYQAMNEEDQHVALFFVILKTYKICFDFHINVTMRKWNSISKTLVSDDIDMEFNEVSARDEFVDSWSDKTKRKVAGAYLTILRKVGILDKEDNLHPLSASNFDYYIINGEQWFLEACLLQPYQIENIKKQLA</sequence>
<evidence type="ECO:0000313" key="1">
    <source>
        <dbReference type="EMBL" id="SHK68021.1"/>
    </source>
</evidence>
<dbReference type="AlphaFoldDB" id="A0A1M6UFT0"/>
<protein>
    <submittedName>
        <fullName evidence="1">Putative inner membrane protein</fullName>
    </submittedName>
</protein>
<name>A0A1M6UFT0_XYLRU</name>
<dbReference type="InterPro" id="IPR014948">
    <property type="entry name" value="BrxA"/>
</dbReference>
<dbReference type="OrthoDB" id="1028110at2"/>
<dbReference type="Gene3D" id="1.10.3540.10">
    <property type="entry name" value="uncharacterized protein from magnetospirillum magneticum domain"/>
    <property type="match status" value="1"/>
</dbReference>